<comment type="caution">
    <text evidence="2">The sequence shown here is derived from an EMBL/GenBank/DDBJ whole genome shotgun (WGS) entry which is preliminary data.</text>
</comment>
<protein>
    <recommendedName>
        <fullName evidence="4">Copper transport protein 86</fullName>
    </recommendedName>
</protein>
<name>A0A4T0PJB8_9BASI</name>
<evidence type="ECO:0000313" key="3">
    <source>
        <dbReference type="Proteomes" id="UP000310708"/>
    </source>
</evidence>
<dbReference type="GO" id="GO:0005829">
    <property type="term" value="C:cytosol"/>
    <property type="evidence" value="ECO:0007669"/>
    <property type="project" value="TreeGrafter"/>
</dbReference>
<comment type="similarity">
    <text evidence="1">Belongs to the ataxin-10 family.</text>
</comment>
<evidence type="ECO:0008006" key="4">
    <source>
        <dbReference type="Google" id="ProtNLM"/>
    </source>
</evidence>
<dbReference type="InterPro" id="IPR051374">
    <property type="entry name" value="Ataxin-10/CTR86_families"/>
</dbReference>
<dbReference type="InterPro" id="IPR016024">
    <property type="entry name" value="ARM-type_fold"/>
</dbReference>
<organism evidence="2 3">
    <name type="scientific">Wallemia mellicola</name>
    <dbReference type="NCBI Taxonomy" id="1708541"/>
    <lineage>
        <taxon>Eukaryota</taxon>
        <taxon>Fungi</taxon>
        <taxon>Dikarya</taxon>
        <taxon>Basidiomycota</taxon>
        <taxon>Wallemiomycotina</taxon>
        <taxon>Wallemiomycetes</taxon>
        <taxon>Wallemiales</taxon>
        <taxon>Wallemiaceae</taxon>
        <taxon>Wallemia</taxon>
    </lineage>
</organism>
<dbReference type="SUPFAM" id="SSF48371">
    <property type="entry name" value="ARM repeat"/>
    <property type="match status" value="1"/>
</dbReference>
<gene>
    <name evidence="2" type="ORF">E3Q01_01841</name>
</gene>
<dbReference type="AlphaFoldDB" id="A0A4T0PJB8"/>
<proteinExistence type="inferred from homology"/>
<dbReference type="PANTHER" id="PTHR13255">
    <property type="entry name" value="ATAXIN-10"/>
    <property type="match status" value="1"/>
</dbReference>
<dbReference type="EMBL" id="SPRX01000018">
    <property type="protein sequence ID" value="TIC66183.1"/>
    <property type="molecule type" value="Genomic_DNA"/>
</dbReference>
<dbReference type="Proteomes" id="UP000310708">
    <property type="component" value="Unassembled WGS sequence"/>
</dbReference>
<accession>A0A4T0PJB8</accession>
<reference evidence="2 3" key="1">
    <citation type="submission" date="2019-03" db="EMBL/GenBank/DDBJ databases">
        <title>Sequencing 25 genomes of Wallemia mellicola.</title>
        <authorList>
            <person name="Gostincar C."/>
        </authorList>
    </citation>
    <scope>NUCLEOTIDE SEQUENCE [LARGE SCALE GENOMIC DNA]</scope>
    <source>
        <strain evidence="2 3">EXF-757</strain>
    </source>
</reference>
<dbReference type="PANTHER" id="PTHR13255:SF0">
    <property type="entry name" value="ATAXIN-10"/>
    <property type="match status" value="1"/>
</dbReference>
<evidence type="ECO:0000313" key="2">
    <source>
        <dbReference type="EMBL" id="TIC66183.1"/>
    </source>
</evidence>
<sequence length="421" mass="46934">MKIYEEGSEELKLRLKSIRNACVEGTEKQSELAKEHLEELKELLIRFTSPQSGFYDITILILLTQTLSNLVTQHSANQQLIWNEFKGDIPRLLSYPDLNVVSTGLIFIRNLSSTANVHLVTERPVLIALLDLFIRLESTQEDDDSVFHLAFIVVSSIIEQENVDSIWNLLDTFVEEPLTPPQAAFIKCFDAYIHKNGPKDITPLFLISFLTRALEFARTSMQTSVSANVEPDPRLAAVVQTSIVAAETFTAFQSAFEHAPSHLLLGNSRSSNLPEIAVGTLEASLSFLPSIQPFSKESEQEDPLKKFANFKPALMRLMSVLAGSDVSVKERIGAVGGLKACMNCAHVDARESCKSDLVYFWGHELKIHLAMRESALFTLSVLLKEHPSNQQRVRDLGDTPVGVLDAQGVLRPFEGKNTRQI</sequence>
<evidence type="ECO:0000256" key="1">
    <source>
        <dbReference type="ARBA" id="ARBA00008384"/>
    </source>
</evidence>